<dbReference type="EMBL" id="JAPFCC010000001">
    <property type="protein sequence ID" value="MCW7555101.1"/>
    <property type="molecule type" value="Genomic_DNA"/>
</dbReference>
<proteinExistence type="predicted"/>
<evidence type="ECO:0000313" key="1">
    <source>
        <dbReference type="EMBL" id="MCW7555101.1"/>
    </source>
</evidence>
<gene>
    <name evidence="1" type="ORF">NX722_21240</name>
</gene>
<dbReference type="RefSeq" id="WP_262564871.1">
    <property type="nucleotide sequence ID" value="NZ_JAPFCC010000001.1"/>
</dbReference>
<organism evidence="1 2">
    <name type="scientific">Endozoicomonas gorgoniicola</name>
    <dbReference type="NCBI Taxonomy" id="1234144"/>
    <lineage>
        <taxon>Bacteria</taxon>
        <taxon>Pseudomonadati</taxon>
        <taxon>Pseudomonadota</taxon>
        <taxon>Gammaproteobacteria</taxon>
        <taxon>Oceanospirillales</taxon>
        <taxon>Endozoicomonadaceae</taxon>
        <taxon>Endozoicomonas</taxon>
    </lineage>
</organism>
<protein>
    <submittedName>
        <fullName evidence="1">Uncharacterized protein</fullName>
    </submittedName>
</protein>
<accession>A0ABT3N0F6</accession>
<keyword evidence="2" id="KW-1185">Reference proteome</keyword>
<dbReference type="Proteomes" id="UP001209854">
    <property type="component" value="Unassembled WGS sequence"/>
</dbReference>
<comment type="caution">
    <text evidence="1">The sequence shown here is derived from an EMBL/GenBank/DDBJ whole genome shotgun (WGS) entry which is preliminary data.</text>
</comment>
<name>A0ABT3N0F6_9GAMM</name>
<reference evidence="1 2" key="1">
    <citation type="submission" date="2022-10" db="EMBL/GenBank/DDBJ databases">
        <title>High-quality genome sequences of two octocoral-associated bacteria, Endozoicomonas euniceicola EF212 and Endozoicomonas gorgoniicola PS125.</title>
        <authorList>
            <person name="Chiou Y.-J."/>
            <person name="Chen Y.-H."/>
        </authorList>
    </citation>
    <scope>NUCLEOTIDE SEQUENCE [LARGE SCALE GENOMIC DNA]</scope>
    <source>
        <strain evidence="1 2">PS125</strain>
    </source>
</reference>
<evidence type="ECO:0000313" key="2">
    <source>
        <dbReference type="Proteomes" id="UP001209854"/>
    </source>
</evidence>
<sequence>MPVNFEQLHDEGIHVLGTDNRLCYLPDHDDLQKLARIYKKSARGTNLSKQYSAHRILGVTDFLYLIPKNIDPTDGSEIIQCKLSTRSERFHNLTIDEALLLIEKEKDQDDDIKEKHHNLRASLIEKKRGSFTGWLIILQPPA</sequence>